<keyword evidence="8" id="KW-0460">Magnesium</keyword>
<dbReference type="Gene3D" id="2.60.200.40">
    <property type="match status" value="1"/>
</dbReference>
<evidence type="ECO:0000256" key="1">
    <source>
        <dbReference type="ARBA" id="ARBA00001946"/>
    </source>
</evidence>
<organism evidence="13 14">
    <name type="scientific">Phenylobacterium zucineum (strain HLK1)</name>
    <dbReference type="NCBI Taxonomy" id="450851"/>
    <lineage>
        <taxon>Bacteria</taxon>
        <taxon>Pseudomonadati</taxon>
        <taxon>Pseudomonadota</taxon>
        <taxon>Alphaproteobacteria</taxon>
        <taxon>Caulobacterales</taxon>
        <taxon>Caulobacteraceae</taxon>
        <taxon>Phenylobacterium</taxon>
    </lineage>
</organism>
<dbReference type="NCBIfam" id="NF009604">
    <property type="entry name" value="PRK13057.1"/>
    <property type="match status" value="1"/>
</dbReference>
<dbReference type="GO" id="GO:0046872">
    <property type="term" value="F:metal ion binding"/>
    <property type="evidence" value="ECO:0007669"/>
    <property type="project" value="UniProtKB-KW"/>
</dbReference>
<sequence>MARRGLLIRNRSKPDDWVAAVRARLADAGIELVDRPCGSGEEACRIIAAEGKAEGEGADLVGVAGGDGTLNGAAPALLELGKPLGVLPLGTANDLARTLGLPLDPLAAAEVIAAGQTRRIDLGLANGRPFFNVASLGLAAEVAQTLEGAGKPLGRLSYALAALKVLLRARPFRAAIAAGDRLVRTRSYQIAVGNGRYHGGGLAVREDASIESGRLVLYSLEPGSLWKVVLLAPLFRRGRHVRWRQVRTASARTIEIRTPSPMPVNLDGDLATETPLRLEELPGAIEVFVPDA</sequence>
<dbReference type="Gene3D" id="3.40.50.10330">
    <property type="entry name" value="Probable inorganic polyphosphate/atp-NAD kinase, domain 1"/>
    <property type="match status" value="1"/>
</dbReference>
<evidence type="ECO:0000256" key="8">
    <source>
        <dbReference type="ARBA" id="ARBA00022842"/>
    </source>
</evidence>
<dbReference type="AlphaFoldDB" id="B4RF32"/>
<comment type="cofactor">
    <cofactor evidence="1">
        <name>Mg(2+)</name>
        <dbReference type="ChEBI" id="CHEBI:18420"/>
    </cofactor>
</comment>
<dbReference type="SMART" id="SM00046">
    <property type="entry name" value="DAGKc"/>
    <property type="match status" value="1"/>
</dbReference>
<dbReference type="InterPro" id="IPR050187">
    <property type="entry name" value="Lipid_Phosphate_FormReg"/>
</dbReference>
<gene>
    <name evidence="13" type="ordered locus">PHZ_c0606</name>
</gene>
<accession>B4RF32</accession>
<dbReference type="OrthoDB" id="142078at2"/>
<evidence type="ECO:0000313" key="14">
    <source>
        <dbReference type="Proteomes" id="UP000001868"/>
    </source>
</evidence>
<evidence type="ECO:0000256" key="10">
    <source>
        <dbReference type="ARBA" id="ARBA00023209"/>
    </source>
</evidence>
<dbReference type="RefSeq" id="WP_012521168.1">
    <property type="nucleotide sequence ID" value="NC_011144.1"/>
</dbReference>
<evidence type="ECO:0000256" key="5">
    <source>
        <dbReference type="ARBA" id="ARBA00022741"/>
    </source>
</evidence>
<keyword evidence="11" id="KW-1208">Phospholipid metabolism</keyword>
<dbReference type="GO" id="GO:0008654">
    <property type="term" value="P:phospholipid biosynthetic process"/>
    <property type="evidence" value="ECO:0007669"/>
    <property type="project" value="UniProtKB-KW"/>
</dbReference>
<dbReference type="NCBIfam" id="TIGR00147">
    <property type="entry name" value="YegS/Rv2252/BmrU family lipid kinase"/>
    <property type="match status" value="1"/>
</dbReference>
<evidence type="ECO:0000313" key="13">
    <source>
        <dbReference type="EMBL" id="ACG77020.1"/>
    </source>
</evidence>
<dbReference type="EMBL" id="CP000747">
    <property type="protein sequence ID" value="ACG77020.1"/>
    <property type="molecule type" value="Genomic_DNA"/>
</dbReference>
<keyword evidence="3" id="KW-0808">Transferase</keyword>
<evidence type="ECO:0000256" key="9">
    <source>
        <dbReference type="ARBA" id="ARBA00023098"/>
    </source>
</evidence>
<proteinExistence type="predicted"/>
<evidence type="ECO:0000256" key="6">
    <source>
        <dbReference type="ARBA" id="ARBA00022777"/>
    </source>
</evidence>
<dbReference type="GO" id="GO:0005886">
    <property type="term" value="C:plasma membrane"/>
    <property type="evidence" value="ECO:0007669"/>
    <property type="project" value="TreeGrafter"/>
</dbReference>
<dbReference type="Pfam" id="PF19279">
    <property type="entry name" value="YegS_C"/>
    <property type="match status" value="1"/>
</dbReference>
<dbReference type="PANTHER" id="PTHR12358:SF106">
    <property type="entry name" value="LIPID KINASE YEGS"/>
    <property type="match status" value="1"/>
</dbReference>
<keyword evidence="9" id="KW-0443">Lipid metabolism</keyword>
<dbReference type="InterPro" id="IPR001206">
    <property type="entry name" value="Diacylglycerol_kinase_cat_dom"/>
</dbReference>
<evidence type="ECO:0000256" key="2">
    <source>
        <dbReference type="ARBA" id="ARBA00022516"/>
    </source>
</evidence>
<evidence type="ECO:0000256" key="7">
    <source>
        <dbReference type="ARBA" id="ARBA00022840"/>
    </source>
</evidence>
<dbReference type="PANTHER" id="PTHR12358">
    <property type="entry name" value="SPHINGOSINE KINASE"/>
    <property type="match status" value="1"/>
</dbReference>
<dbReference type="GO" id="GO:0004143">
    <property type="term" value="F:ATP-dependent diacylglycerol kinase activity"/>
    <property type="evidence" value="ECO:0007669"/>
    <property type="project" value="TreeGrafter"/>
</dbReference>
<keyword evidence="4" id="KW-0479">Metal-binding</keyword>
<dbReference type="InterPro" id="IPR045540">
    <property type="entry name" value="YegS/DAGK_C"/>
</dbReference>
<evidence type="ECO:0000256" key="3">
    <source>
        <dbReference type="ARBA" id="ARBA00022679"/>
    </source>
</evidence>
<dbReference type="SUPFAM" id="SSF111331">
    <property type="entry name" value="NAD kinase/diacylglycerol kinase-like"/>
    <property type="match status" value="1"/>
</dbReference>
<evidence type="ECO:0000256" key="11">
    <source>
        <dbReference type="ARBA" id="ARBA00023264"/>
    </source>
</evidence>
<dbReference type="KEGG" id="pzu:PHZ_c0606"/>
<dbReference type="GO" id="GO:0005524">
    <property type="term" value="F:ATP binding"/>
    <property type="evidence" value="ECO:0007669"/>
    <property type="project" value="UniProtKB-KW"/>
</dbReference>
<reference evidence="13 14" key="1">
    <citation type="journal article" date="2008" name="BMC Genomics">
        <title>Complete genome of Phenylobacterium zucineum - a novel facultative intracellular bacterium isolated from human erythroleukemia cell line K562.</title>
        <authorList>
            <person name="Luo Y."/>
            <person name="Xu X."/>
            <person name="Ding Z."/>
            <person name="Liu Z."/>
            <person name="Zhang B."/>
            <person name="Yan Z."/>
            <person name="Sun J."/>
            <person name="Hu S."/>
            <person name="Hu X."/>
        </authorList>
    </citation>
    <scope>NUCLEOTIDE SEQUENCE [LARGE SCALE GENOMIC DNA]</scope>
    <source>
        <strain evidence="13 14">HLK1</strain>
    </source>
</reference>
<dbReference type="HOGENOM" id="CLU_045532_1_3_5"/>
<dbReference type="PROSITE" id="PS50146">
    <property type="entry name" value="DAGK"/>
    <property type="match status" value="1"/>
</dbReference>
<keyword evidence="5" id="KW-0547">Nucleotide-binding</keyword>
<dbReference type="InterPro" id="IPR017438">
    <property type="entry name" value="ATP-NAD_kinase_N"/>
</dbReference>
<name>B4RF32_PHEZH</name>
<dbReference type="Proteomes" id="UP000001868">
    <property type="component" value="Chromosome"/>
</dbReference>
<keyword evidence="2" id="KW-0444">Lipid biosynthesis</keyword>
<dbReference type="InterPro" id="IPR005218">
    <property type="entry name" value="Diacylglycerol/lipid_kinase"/>
</dbReference>
<keyword evidence="7" id="KW-0067">ATP-binding</keyword>
<dbReference type="Pfam" id="PF00781">
    <property type="entry name" value="DAGK_cat"/>
    <property type="match status" value="1"/>
</dbReference>
<evidence type="ECO:0000259" key="12">
    <source>
        <dbReference type="PROSITE" id="PS50146"/>
    </source>
</evidence>
<dbReference type="InterPro" id="IPR016064">
    <property type="entry name" value="NAD/diacylglycerol_kinase_sf"/>
</dbReference>
<feature type="domain" description="DAGKc" evidence="12">
    <location>
        <begin position="1"/>
        <end position="129"/>
    </location>
</feature>
<dbReference type="STRING" id="450851.PHZ_c0606"/>
<keyword evidence="14" id="KW-1185">Reference proteome</keyword>
<keyword evidence="6" id="KW-0418">Kinase</keyword>
<keyword evidence="10" id="KW-0594">Phospholipid biosynthesis</keyword>
<dbReference type="eggNOG" id="COG1597">
    <property type="taxonomic scope" value="Bacteria"/>
</dbReference>
<protein>
    <submittedName>
        <fullName evidence="13">Methylglyoxal synthase</fullName>
    </submittedName>
</protein>
<evidence type="ECO:0000256" key="4">
    <source>
        <dbReference type="ARBA" id="ARBA00022723"/>
    </source>
</evidence>